<organism evidence="1 2">
    <name type="scientific">Plectus sambesii</name>
    <dbReference type="NCBI Taxonomy" id="2011161"/>
    <lineage>
        <taxon>Eukaryota</taxon>
        <taxon>Metazoa</taxon>
        <taxon>Ecdysozoa</taxon>
        <taxon>Nematoda</taxon>
        <taxon>Chromadorea</taxon>
        <taxon>Plectida</taxon>
        <taxon>Plectina</taxon>
        <taxon>Plectoidea</taxon>
        <taxon>Plectidae</taxon>
        <taxon>Plectus</taxon>
    </lineage>
</organism>
<dbReference type="AlphaFoldDB" id="A0A914V0E1"/>
<sequence length="125" mass="13141">MPGAPARLFDPFGELRGVNAVGVALHVCRAATGVRSLMSLRRLRSSASSVPAECQPSTVGMSAFVPLRDLFALSLGGYNFGESLHAVLLSHRFPPSPTLPILSTLAISSIFVRIESVSSSSSSIE</sequence>
<reference evidence="2" key="1">
    <citation type="submission" date="2022-11" db="UniProtKB">
        <authorList>
            <consortium name="WormBaseParasite"/>
        </authorList>
    </citation>
    <scope>IDENTIFICATION</scope>
</reference>
<protein>
    <submittedName>
        <fullName evidence="2">Uncharacterized protein</fullName>
    </submittedName>
</protein>
<accession>A0A914V0E1</accession>
<dbReference type="Proteomes" id="UP000887566">
    <property type="component" value="Unplaced"/>
</dbReference>
<keyword evidence="1" id="KW-1185">Reference proteome</keyword>
<evidence type="ECO:0000313" key="2">
    <source>
        <dbReference type="WBParaSite" id="PSAMB.scaffold1358size32551.g12626.t1"/>
    </source>
</evidence>
<name>A0A914V0E1_9BILA</name>
<dbReference type="WBParaSite" id="PSAMB.scaffold1358size32551.g12626.t1">
    <property type="protein sequence ID" value="PSAMB.scaffold1358size32551.g12626.t1"/>
    <property type="gene ID" value="PSAMB.scaffold1358size32551.g12626"/>
</dbReference>
<evidence type="ECO:0000313" key="1">
    <source>
        <dbReference type="Proteomes" id="UP000887566"/>
    </source>
</evidence>
<proteinExistence type="predicted"/>